<dbReference type="AlphaFoldDB" id="A0A317SC02"/>
<sequence length="68" mass="7486">MFANAYQFQTHSHTPLEGQECIYIKITDPTTRPQQMLLAPAAILPYTPIHLGGATRWLSMPTSRGGSA</sequence>
<reference evidence="1 2" key="1">
    <citation type="submission" date="2018-03" db="EMBL/GenBank/DDBJ databases">
        <title>Genomes of Pezizomycetes fungi and the evolution of truffles.</title>
        <authorList>
            <person name="Murat C."/>
            <person name="Payen T."/>
            <person name="Noel B."/>
            <person name="Kuo A."/>
            <person name="Martin F.M."/>
        </authorList>
    </citation>
    <scope>NUCLEOTIDE SEQUENCE [LARGE SCALE GENOMIC DNA]</scope>
    <source>
        <strain evidence="1">091103-1</strain>
    </source>
</reference>
<comment type="caution">
    <text evidence="1">The sequence shown here is derived from an EMBL/GenBank/DDBJ whole genome shotgun (WGS) entry which is preliminary data.</text>
</comment>
<evidence type="ECO:0000313" key="2">
    <source>
        <dbReference type="Proteomes" id="UP000246991"/>
    </source>
</evidence>
<dbReference type="EMBL" id="PYWC01000121">
    <property type="protein sequence ID" value="PWW72059.1"/>
    <property type="molecule type" value="Genomic_DNA"/>
</dbReference>
<organism evidence="1 2">
    <name type="scientific">Tuber magnatum</name>
    <name type="common">white Piedmont truffle</name>
    <dbReference type="NCBI Taxonomy" id="42249"/>
    <lineage>
        <taxon>Eukaryota</taxon>
        <taxon>Fungi</taxon>
        <taxon>Dikarya</taxon>
        <taxon>Ascomycota</taxon>
        <taxon>Pezizomycotina</taxon>
        <taxon>Pezizomycetes</taxon>
        <taxon>Pezizales</taxon>
        <taxon>Tuberaceae</taxon>
        <taxon>Tuber</taxon>
    </lineage>
</organism>
<accession>A0A317SC02</accession>
<keyword evidence="2" id="KW-1185">Reference proteome</keyword>
<dbReference type="Proteomes" id="UP000246991">
    <property type="component" value="Unassembled WGS sequence"/>
</dbReference>
<proteinExistence type="predicted"/>
<name>A0A317SC02_9PEZI</name>
<protein>
    <submittedName>
        <fullName evidence="1">Uncharacterized protein</fullName>
    </submittedName>
</protein>
<evidence type="ECO:0000313" key="1">
    <source>
        <dbReference type="EMBL" id="PWW72059.1"/>
    </source>
</evidence>
<gene>
    <name evidence="1" type="ORF">C7212DRAFT_337288</name>
</gene>
<feature type="non-terminal residue" evidence="1">
    <location>
        <position position="68"/>
    </location>
</feature>